<evidence type="ECO:0008006" key="4">
    <source>
        <dbReference type="Google" id="ProtNLM"/>
    </source>
</evidence>
<feature type="chain" id="PRO_5045674538" description="Secreted protein" evidence="1">
    <location>
        <begin position="21"/>
        <end position="107"/>
    </location>
</feature>
<evidence type="ECO:0000313" key="3">
    <source>
        <dbReference type="Proteomes" id="UP000815677"/>
    </source>
</evidence>
<reference evidence="2" key="1">
    <citation type="submission" date="2014-09" db="EMBL/GenBank/DDBJ databases">
        <title>Genome sequence of the luminous mushroom Mycena chlorophos for searching fungal bioluminescence genes.</title>
        <authorList>
            <person name="Tanaka Y."/>
            <person name="Kasuga D."/>
            <person name="Oba Y."/>
            <person name="Hase S."/>
            <person name="Sato K."/>
            <person name="Oba Y."/>
            <person name="Sakakibara Y."/>
        </authorList>
    </citation>
    <scope>NUCLEOTIDE SEQUENCE</scope>
</reference>
<keyword evidence="1" id="KW-0732">Signal</keyword>
<dbReference type="EMBL" id="DF844481">
    <property type="protein sequence ID" value="GAT48340.1"/>
    <property type="molecule type" value="Genomic_DNA"/>
</dbReference>
<proteinExistence type="predicted"/>
<evidence type="ECO:0000313" key="2">
    <source>
        <dbReference type="EMBL" id="GAT48340.1"/>
    </source>
</evidence>
<accession>A0ABQ0LB47</accession>
<dbReference type="Proteomes" id="UP000815677">
    <property type="component" value="Unassembled WGS sequence"/>
</dbReference>
<keyword evidence="3" id="KW-1185">Reference proteome</keyword>
<sequence length="107" mass="12559">MNLTVHEWMLLCVVLSEVLKQGPEKDNLYLLFGTKTASAQNRRARMTRRTRNCRPCPWHQKIKTGSAHNLTRRKSVYSLVSLIRKSPIHDFLWRRTPERAFLIPSTV</sequence>
<gene>
    <name evidence="2" type="ORF">MCHLO_05757</name>
</gene>
<name>A0ABQ0LB47_MYCCL</name>
<feature type="signal peptide" evidence="1">
    <location>
        <begin position="1"/>
        <end position="20"/>
    </location>
</feature>
<evidence type="ECO:0000256" key="1">
    <source>
        <dbReference type="SAM" id="SignalP"/>
    </source>
</evidence>
<organism evidence="2 3">
    <name type="scientific">Mycena chlorophos</name>
    <name type="common">Agaric fungus</name>
    <name type="synonym">Agaricus chlorophos</name>
    <dbReference type="NCBI Taxonomy" id="658473"/>
    <lineage>
        <taxon>Eukaryota</taxon>
        <taxon>Fungi</taxon>
        <taxon>Dikarya</taxon>
        <taxon>Basidiomycota</taxon>
        <taxon>Agaricomycotina</taxon>
        <taxon>Agaricomycetes</taxon>
        <taxon>Agaricomycetidae</taxon>
        <taxon>Agaricales</taxon>
        <taxon>Marasmiineae</taxon>
        <taxon>Mycenaceae</taxon>
        <taxon>Mycena</taxon>
    </lineage>
</organism>
<protein>
    <recommendedName>
        <fullName evidence="4">Secreted protein</fullName>
    </recommendedName>
</protein>